<dbReference type="Gene3D" id="3.40.50.410">
    <property type="entry name" value="von Willebrand factor, type A domain"/>
    <property type="match status" value="1"/>
</dbReference>
<dbReference type="Proteomes" id="UP000320421">
    <property type="component" value="Chromosome"/>
</dbReference>
<name>A0A517PN24_9PLAN</name>
<evidence type="ECO:0000256" key="2">
    <source>
        <dbReference type="SAM" id="Phobius"/>
    </source>
</evidence>
<dbReference type="InterPro" id="IPR036465">
    <property type="entry name" value="vWFA_dom_sf"/>
</dbReference>
<evidence type="ECO:0000256" key="1">
    <source>
        <dbReference type="SAM" id="MobiDB-lite"/>
    </source>
</evidence>
<accession>A0A517PN24</accession>
<feature type="transmembrane region" description="Helical" evidence="2">
    <location>
        <begin position="56"/>
        <end position="73"/>
    </location>
</feature>
<dbReference type="RefSeq" id="WP_145184004.1">
    <property type="nucleotide sequence ID" value="NZ_CP036266.1"/>
</dbReference>
<gene>
    <name evidence="5" type="ORF">HG66A1_25370</name>
</gene>
<dbReference type="InterPro" id="IPR011933">
    <property type="entry name" value="Double_TM_dom"/>
</dbReference>
<dbReference type="InterPro" id="IPR029062">
    <property type="entry name" value="Class_I_gatase-like"/>
</dbReference>
<dbReference type="Pfam" id="PF13519">
    <property type="entry name" value="VWA_2"/>
    <property type="match status" value="1"/>
</dbReference>
<dbReference type="Pfam" id="PF07584">
    <property type="entry name" value="BatA"/>
    <property type="match status" value="1"/>
</dbReference>
<dbReference type="PANTHER" id="PTHR37464:SF1">
    <property type="entry name" value="BLL2463 PROTEIN"/>
    <property type="match status" value="1"/>
</dbReference>
<evidence type="ECO:0000259" key="4">
    <source>
        <dbReference type="Pfam" id="PF13519"/>
    </source>
</evidence>
<reference evidence="5 6" key="1">
    <citation type="submission" date="2019-02" db="EMBL/GenBank/DDBJ databases">
        <title>Deep-cultivation of Planctomycetes and their phenomic and genomic characterization uncovers novel biology.</title>
        <authorList>
            <person name="Wiegand S."/>
            <person name="Jogler M."/>
            <person name="Boedeker C."/>
            <person name="Pinto D."/>
            <person name="Vollmers J."/>
            <person name="Rivas-Marin E."/>
            <person name="Kohn T."/>
            <person name="Peeters S.H."/>
            <person name="Heuer A."/>
            <person name="Rast P."/>
            <person name="Oberbeckmann S."/>
            <person name="Bunk B."/>
            <person name="Jeske O."/>
            <person name="Meyerdierks A."/>
            <person name="Storesund J.E."/>
            <person name="Kallscheuer N."/>
            <person name="Luecker S."/>
            <person name="Lage O.M."/>
            <person name="Pohl T."/>
            <person name="Merkel B.J."/>
            <person name="Hornburger P."/>
            <person name="Mueller R.-W."/>
            <person name="Bruemmer F."/>
            <person name="Labrenz M."/>
            <person name="Spormann A.M."/>
            <person name="Op den Camp H."/>
            <person name="Overmann J."/>
            <person name="Amann R."/>
            <person name="Jetten M.S.M."/>
            <person name="Mascher T."/>
            <person name="Medema M.H."/>
            <person name="Devos D.P."/>
            <person name="Kaster A.-K."/>
            <person name="Ovreas L."/>
            <person name="Rohde M."/>
            <person name="Galperin M.Y."/>
            <person name="Jogler C."/>
        </authorList>
    </citation>
    <scope>NUCLEOTIDE SEQUENCE [LARGE SCALE GENOMIC DNA]</scope>
    <source>
        <strain evidence="5 6">HG66A1</strain>
    </source>
</reference>
<dbReference type="PANTHER" id="PTHR37464">
    <property type="entry name" value="BLL2463 PROTEIN"/>
    <property type="match status" value="1"/>
</dbReference>
<protein>
    <recommendedName>
        <fullName evidence="7">Aerotolerance regulator N-terminal domain-containing protein</fullName>
    </recommendedName>
</protein>
<feature type="transmembrane region" description="Helical" evidence="2">
    <location>
        <begin position="127"/>
        <end position="148"/>
    </location>
</feature>
<feature type="transmembrane region" description="Helical" evidence="2">
    <location>
        <begin position="6"/>
        <end position="25"/>
    </location>
</feature>
<feature type="region of interest" description="Disordered" evidence="1">
    <location>
        <begin position="383"/>
        <end position="414"/>
    </location>
</feature>
<keyword evidence="2" id="KW-0812">Transmembrane</keyword>
<feature type="domain" description="Aerotolerance regulator N-terminal" evidence="3">
    <location>
        <begin position="1"/>
        <end position="76"/>
    </location>
</feature>
<evidence type="ECO:0000313" key="6">
    <source>
        <dbReference type="Proteomes" id="UP000320421"/>
    </source>
</evidence>
<dbReference type="OrthoDB" id="242438at2"/>
<dbReference type="SUPFAM" id="SSF52317">
    <property type="entry name" value="Class I glutamine amidotransferase-like"/>
    <property type="match status" value="1"/>
</dbReference>
<dbReference type="NCBIfam" id="TIGR02226">
    <property type="entry name" value="two_anch"/>
    <property type="match status" value="1"/>
</dbReference>
<feature type="domain" description="VWFA" evidence="4">
    <location>
        <begin position="172"/>
        <end position="262"/>
    </location>
</feature>
<keyword evidence="6" id="KW-1185">Reference proteome</keyword>
<sequence length="831" mass="93327">MSLIHPGLLLGILLATIPVILHFLLRSKPKKLIFPALALLQRRKIQNSQRLKLRHIWLLLLRILIIVAIVLALTRPSLPPANYNFSTYELVMFCSIIVLAVLAYLGLMRHYQKQRISQQSLNTRRTFLRGGIGGAAFLLIALLVLWPYQRRVFAEISAPLPAVSENIPVTAIFLFDTSLSMDYRQENQSRLEQAQSIAEEHLSNLPAQSRVSILNSSSEDISPFQSDLTAVKSRLKSLKTSAWSLYLDDRLRTAINRQEDDFKRSQNERQSSGSQAASSDQFVREIYIYTDLARTAWRSQPSQLIQQQLEKLKWLGIYVIDVGVTSPQNIGISHLDLSRESITLGNSVSIKAEITSTGITASDTFLELYTQNEKGQLIKRDQRPLSTVASPDDAPATENVTTGAKPGPQLEMSLPNVDQPVTQGELRITSSDPYLPDDVRYFTITARPPPKILIVSPDASSARLWNDALAPRPLVALKKNRYQCEIAPLNQIATLPLEEYAAIYLINITSLPDSLWQQFTDYVKQGGGLGVLMGSDGDAPESTIVSFNSRPAQELLPLELLGSLKFIPPEFLDLEHNEHALFSYFQDLGGTGELSNMEVNRYWRVEPENPDQVIARYTDARHSPAIIERNLGRGKVVVLTTGIDAQGWSQLLYARWSYLAFADQLTRYLIRTRSNRTNYLAGEVAIYQWPATATTPESFLLRTPDLKQLPIEVKQGTHQVSIPDTRVVGHYELIDNSSNATRSSSGFSVNVNPAESNFRPISNQELDQILGAERYSMTRDMEGLKRTIRTGRLGVEIFPILVTLLLTVFCLEHFTANYFYEIDQPSEESTS</sequence>
<dbReference type="Gene3D" id="3.40.50.880">
    <property type="match status" value="1"/>
</dbReference>
<dbReference type="InterPro" id="IPR002035">
    <property type="entry name" value="VWF_A"/>
</dbReference>
<dbReference type="InterPro" id="IPR024163">
    <property type="entry name" value="Aerotolerance_reg_N"/>
</dbReference>
<feature type="transmembrane region" description="Helical" evidence="2">
    <location>
        <begin position="85"/>
        <end position="107"/>
    </location>
</feature>
<keyword evidence="2" id="KW-1133">Transmembrane helix</keyword>
<evidence type="ECO:0000259" key="3">
    <source>
        <dbReference type="Pfam" id="PF07584"/>
    </source>
</evidence>
<dbReference type="EMBL" id="CP036266">
    <property type="protein sequence ID" value="QDT20748.1"/>
    <property type="molecule type" value="Genomic_DNA"/>
</dbReference>
<proteinExistence type="predicted"/>
<dbReference type="AlphaFoldDB" id="A0A517PN24"/>
<evidence type="ECO:0008006" key="7">
    <source>
        <dbReference type="Google" id="ProtNLM"/>
    </source>
</evidence>
<evidence type="ECO:0000313" key="5">
    <source>
        <dbReference type="EMBL" id="QDT20748.1"/>
    </source>
</evidence>
<dbReference type="SUPFAM" id="SSF53300">
    <property type="entry name" value="vWA-like"/>
    <property type="match status" value="1"/>
</dbReference>
<organism evidence="5 6">
    <name type="scientific">Gimesia chilikensis</name>
    <dbReference type="NCBI Taxonomy" id="2605989"/>
    <lineage>
        <taxon>Bacteria</taxon>
        <taxon>Pseudomonadati</taxon>
        <taxon>Planctomycetota</taxon>
        <taxon>Planctomycetia</taxon>
        <taxon>Planctomycetales</taxon>
        <taxon>Planctomycetaceae</taxon>
        <taxon>Gimesia</taxon>
    </lineage>
</organism>
<keyword evidence="2" id="KW-0472">Membrane</keyword>